<dbReference type="OrthoDB" id="1935281at2759"/>
<gene>
    <name evidence="7" type="ORF">L484_012939</name>
</gene>
<organism evidence="7 8">
    <name type="scientific">Morus notabilis</name>
    <dbReference type="NCBI Taxonomy" id="981085"/>
    <lineage>
        <taxon>Eukaryota</taxon>
        <taxon>Viridiplantae</taxon>
        <taxon>Streptophyta</taxon>
        <taxon>Embryophyta</taxon>
        <taxon>Tracheophyta</taxon>
        <taxon>Spermatophyta</taxon>
        <taxon>Magnoliopsida</taxon>
        <taxon>eudicotyledons</taxon>
        <taxon>Gunneridae</taxon>
        <taxon>Pentapetalae</taxon>
        <taxon>rosids</taxon>
        <taxon>fabids</taxon>
        <taxon>Rosales</taxon>
        <taxon>Moraceae</taxon>
        <taxon>Moreae</taxon>
        <taxon>Morus</taxon>
    </lineage>
</organism>
<dbReference type="Gene3D" id="4.10.280.10">
    <property type="entry name" value="Helix-loop-helix DNA-binding domain"/>
    <property type="match status" value="1"/>
</dbReference>
<feature type="domain" description="BHLH" evidence="6">
    <location>
        <begin position="36"/>
        <end position="88"/>
    </location>
</feature>
<keyword evidence="5" id="KW-0539">Nucleus</keyword>
<evidence type="ECO:0000256" key="5">
    <source>
        <dbReference type="ARBA" id="ARBA00023242"/>
    </source>
</evidence>
<dbReference type="Pfam" id="PF00010">
    <property type="entry name" value="HLH"/>
    <property type="match status" value="1"/>
</dbReference>
<comment type="subcellular location">
    <subcellularLocation>
        <location evidence="1">Nucleus</location>
    </subcellularLocation>
</comment>
<keyword evidence="3" id="KW-0238">DNA-binding</keyword>
<evidence type="ECO:0000256" key="3">
    <source>
        <dbReference type="ARBA" id="ARBA00023125"/>
    </source>
</evidence>
<evidence type="ECO:0000313" key="8">
    <source>
        <dbReference type="Proteomes" id="UP000030645"/>
    </source>
</evidence>
<dbReference type="SUPFAM" id="SSF47459">
    <property type="entry name" value="HLH, helix-loop-helix DNA-binding domain"/>
    <property type="match status" value="1"/>
</dbReference>
<reference evidence="8" key="1">
    <citation type="submission" date="2013-01" db="EMBL/GenBank/DDBJ databases">
        <title>Draft Genome Sequence of a Mulberry Tree, Morus notabilis C.K. Schneid.</title>
        <authorList>
            <person name="He N."/>
            <person name="Zhao S."/>
        </authorList>
    </citation>
    <scope>NUCLEOTIDE SEQUENCE</scope>
</reference>
<dbReference type="GO" id="GO:0000981">
    <property type="term" value="F:DNA-binding transcription factor activity, RNA polymerase II-specific"/>
    <property type="evidence" value="ECO:0007669"/>
    <property type="project" value="TreeGrafter"/>
</dbReference>
<dbReference type="KEGG" id="mnt:21396129"/>
<dbReference type="PANTHER" id="PTHR13935:SF106">
    <property type="entry name" value="ACHAETE-SCUTE COMPLEX PROTEIN T5-RELATED"/>
    <property type="match status" value="1"/>
</dbReference>
<evidence type="ECO:0000313" key="7">
    <source>
        <dbReference type="EMBL" id="EXC20864.1"/>
    </source>
</evidence>
<protein>
    <recommendedName>
        <fullName evidence="6">BHLH domain-containing protein</fullName>
    </recommendedName>
</protein>
<dbReference type="eggNOG" id="ENOG502S1BU">
    <property type="taxonomic scope" value="Eukaryota"/>
</dbReference>
<evidence type="ECO:0000259" key="6">
    <source>
        <dbReference type="PROSITE" id="PS50888"/>
    </source>
</evidence>
<dbReference type="GO" id="GO:0090575">
    <property type="term" value="C:RNA polymerase II transcription regulator complex"/>
    <property type="evidence" value="ECO:0007669"/>
    <property type="project" value="TreeGrafter"/>
</dbReference>
<dbReference type="InterPro" id="IPR036638">
    <property type="entry name" value="HLH_DNA-bd_sf"/>
</dbReference>
<dbReference type="Proteomes" id="UP000030645">
    <property type="component" value="Unassembled WGS sequence"/>
</dbReference>
<dbReference type="InterPro" id="IPR011598">
    <property type="entry name" value="bHLH_dom"/>
</dbReference>
<sequence length="208" mass="23408">MDMGRGRGRHHKTIFSISNNNNNINAEANTTCDYNERKIVRRDNERQRRLQMAFLNSSLRSILPLEMIKGKRSVSDHMHEAANYIKYLKNKIETLKIKRDELKNSFDSSAQSSDSGGRSYNSGNLLNSVIVLPCLGGVEIVISSSLVLSRVLEILLEEGLNVVGCSSTRVNERLIHTIQSEVVDLNNTSLDLNELQQKLYALLCSISQ</sequence>
<name>W9S1D9_9ROSA</name>
<accession>W9S1D9</accession>
<dbReference type="GO" id="GO:0000977">
    <property type="term" value="F:RNA polymerase II transcription regulatory region sequence-specific DNA binding"/>
    <property type="evidence" value="ECO:0007669"/>
    <property type="project" value="TreeGrafter"/>
</dbReference>
<dbReference type="AlphaFoldDB" id="W9S1D9"/>
<dbReference type="STRING" id="981085.W9S1D9"/>
<dbReference type="PROSITE" id="PS50888">
    <property type="entry name" value="BHLH"/>
    <property type="match status" value="1"/>
</dbReference>
<dbReference type="InterPro" id="IPR015660">
    <property type="entry name" value="MASH1/Ascl1a-like"/>
</dbReference>
<keyword evidence="2" id="KW-0805">Transcription regulation</keyword>
<evidence type="ECO:0000256" key="2">
    <source>
        <dbReference type="ARBA" id="ARBA00023015"/>
    </source>
</evidence>
<keyword evidence="4" id="KW-0804">Transcription</keyword>
<dbReference type="PANTHER" id="PTHR13935">
    <property type="entry name" value="ACHAETE-SCUTE TRANSCRIPTION FACTOR-RELATED"/>
    <property type="match status" value="1"/>
</dbReference>
<keyword evidence="8" id="KW-1185">Reference proteome</keyword>
<dbReference type="GO" id="GO:0046983">
    <property type="term" value="F:protein dimerization activity"/>
    <property type="evidence" value="ECO:0007669"/>
    <property type="project" value="InterPro"/>
</dbReference>
<evidence type="ECO:0000256" key="1">
    <source>
        <dbReference type="ARBA" id="ARBA00004123"/>
    </source>
</evidence>
<proteinExistence type="predicted"/>
<evidence type="ECO:0000256" key="4">
    <source>
        <dbReference type="ARBA" id="ARBA00023163"/>
    </source>
</evidence>
<dbReference type="EMBL" id="KE345922">
    <property type="protein sequence ID" value="EXC20864.1"/>
    <property type="molecule type" value="Genomic_DNA"/>
</dbReference>